<dbReference type="EMBL" id="DF157094">
    <property type="protein sequence ID" value="GAB64586.1"/>
    <property type="molecule type" value="Genomic_DNA"/>
</dbReference>
<feature type="compositionally biased region" description="Low complexity" evidence="1">
    <location>
        <begin position="16"/>
        <end position="30"/>
    </location>
</feature>
<feature type="compositionally biased region" description="Basic and acidic residues" evidence="1">
    <location>
        <begin position="272"/>
        <end position="354"/>
    </location>
</feature>
<feature type="compositionally biased region" description="Basic and acidic residues" evidence="1">
    <location>
        <begin position="167"/>
        <end position="183"/>
    </location>
</feature>
<feature type="compositionally biased region" description="Gly residues" evidence="1">
    <location>
        <begin position="867"/>
        <end position="876"/>
    </location>
</feature>
<feature type="region of interest" description="Disordered" evidence="1">
    <location>
        <begin position="237"/>
        <end position="474"/>
    </location>
</feature>
<evidence type="ECO:0000313" key="4">
    <source>
        <dbReference type="EMBL" id="GAB64586.1"/>
    </source>
</evidence>
<keyword evidence="5" id="KW-1185">Reference proteome</keyword>
<dbReference type="VEuPathDB" id="PlasmoDB:PCYB_021550"/>
<feature type="transmembrane region" description="Helical" evidence="2">
    <location>
        <begin position="546"/>
        <end position="563"/>
    </location>
</feature>
<reference evidence="4 5" key="1">
    <citation type="journal article" date="2012" name="Nat. Genet.">
        <title>Plasmodium cynomolgi genome sequences provide insight into Plasmodium vivax and the monkey malaria clade.</title>
        <authorList>
            <person name="Tachibana S."/>
            <person name="Sullivan S.A."/>
            <person name="Kawai S."/>
            <person name="Nakamura S."/>
            <person name="Kim H.R."/>
            <person name="Goto N."/>
            <person name="Arisue N."/>
            <person name="Palacpac N.M.Q."/>
            <person name="Honma H."/>
            <person name="Yagi M."/>
            <person name="Tougan T."/>
            <person name="Katakai Y."/>
            <person name="Kaneko O."/>
            <person name="Mita T."/>
            <person name="Kita K."/>
            <person name="Yasutomi Y."/>
            <person name="Sutton P.L."/>
            <person name="Shakhbatyan R."/>
            <person name="Horii T."/>
            <person name="Yasunaga T."/>
            <person name="Barnwell J.W."/>
            <person name="Escalante A.A."/>
            <person name="Carlton J.M."/>
            <person name="Tanabe K."/>
        </authorList>
    </citation>
    <scope>NUCLEOTIDE SEQUENCE [LARGE SCALE GENOMIC DNA]</scope>
    <source>
        <strain evidence="4 5">B</strain>
    </source>
</reference>
<feature type="compositionally biased region" description="Polar residues" evidence="1">
    <location>
        <begin position="884"/>
        <end position="898"/>
    </location>
</feature>
<dbReference type="AlphaFoldDB" id="K6UCC0"/>
<feature type="compositionally biased region" description="Low complexity" evidence="1">
    <location>
        <begin position="112"/>
        <end position="123"/>
    </location>
</feature>
<keyword evidence="2" id="KW-0812">Transmembrane</keyword>
<accession>K6UCC0</accession>
<evidence type="ECO:0008006" key="6">
    <source>
        <dbReference type="Google" id="ProtNLM"/>
    </source>
</evidence>
<dbReference type="KEGG" id="pcy:PCYB_021550"/>
<feature type="region of interest" description="Disordered" evidence="1">
    <location>
        <begin position="867"/>
        <end position="985"/>
    </location>
</feature>
<dbReference type="RefSeq" id="XP_004220553.1">
    <property type="nucleotide sequence ID" value="XM_004220505.1"/>
</dbReference>
<dbReference type="PhylomeDB" id="K6UCC0"/>
<feature type="compositionally biased region" description="Acidic residues" evidence="1">
    <location>
        <begin position="451"/>
        <end position="474"/>
    </location>
</feature>
<evidence type="ECO:0000256" key="1">
    <source>
        <dbReference type="SAM" id="MobiDB-lite"/>
    </source>
</evidence>
<dbReference type="eggNOG" id="ENOG502QXIC">
    <property type="taxonomic scope" value="Eukaryota"/>
</dbReference>
<name>K6UCC0_PLACD</name>
<feature type="compositionally biased region" description="Basic and acidic residues" evidence="1">
    <location>
        <begin position="94"/>
        <end position="106"/>
    </location>
</feature>
<dbReference type="OMA" id="GDHFGDH"/>
<feature type="compositionally biased region" description="Basic and acidic residues" evidence="1">
    <location>
        <begin position="50"/>
        <end position="71"/>
    </location>
</feature>
<gene>
    <name evidence="4" type="ORF">PCYB_021550</name>
</gene>
<feature type="region of interest" description="Disordered" evidence="1">
    <location>
        <begin position="157"/>
        <end position="183"/>
    </location>
</feature>
<proteinExistence type="predicted"/>
<evidence type="ECO:0000256" key="2">
    <source>
        <dbReference type="SAM" id="Phobius"/>
    </source>
</evidence>
<feature type="chain" id="PRO_5003894895" description="Secreted ookinete protein" evidence="3">
    <location>
        <begin position="23"/>
        <end position="985"/>
    </location>
</feature>
<keyword evidence="3" id="KW-0732">Signal</keyword>
<evidence type="ECO:0000256" key="3">
    <source>
        <dbReference type="SAM" id="SignalP"/>
    </source>
</evidence>
<feature type="region of interest" description="Disordered" evidence="1">
    <location>
        <begin position="15"/>
        <end position="144"/>
    </location>
</feature>
<sequence length="985" mass="105881">MQIIRVLLFSLLIAASSPTSSSKSPHSSNPQKEKPTGKNDNGSQAATLAEESKHSSDDQRGEKKNKKEGGKLKRVAHGGGEEGEDSLGQSVELDDGRKGPPQEGTDRGGGVSRSSSRSSSSNGSDERGSESKRENGSNGGSVFESLLSFLNGGNFGDYNKVKQTPFHSEEGNSKDETSHEEKLTSQFWNILKSSEMNHTVGGKISTGRMDKAKQCSYSYAPFDQMAKKKAILDRSLEEDNVGESASVKGEQQPLGDGHQGENPQEGEEAEKVDETDHLGEHPGDHFGDHLGDHFGDHSGDHFGDHSGDHFGDHSGDHFGDHPGDLLGDHLGEEGEGEGTRDFFNFEKEFMKREEEEGGGGSGGGTAEQVGERETNVTSHSRGNAKGKAGDGTPGRRKGKKKGSSHKEQKKKKKNSVAQAGVEATGGAKGDDGARAGEGDHEYPLGSAPSGETEDTEEAGETEKTDETDETDETDALLINKPEAIKYFFEVLTEVCAIIKLGVIHRFTHVVIPLKNIIVSKTLRQIEVILMTMLSVHRLGSHKYRDTYGLGIIALLLYLLTYLIRRYIYKGEKKGRDQHSAIKADDVYVVNLLRRLLYLVETKKTVANSDEGVMHDVLYNTETLLATTNITNKENKQIYTDIIASINNLGIFTYVSTQALKSINQKSDLLISGFTGGRAMRAGEGEEEGMLDMHMNMDLDMDMDMNPLDVDALDGSALGGSALGGSALGGSALGGSALGVSLGGMGAALGKRGFPNGMGMGLPNSIGAALRSGMDAPVPPGAGGHIVDDLYDVNNMQNNFGDGPLYGENSVRNKMRYSMMQQHSDKFEEGDLLDYKKGSANYDFAADGHGANSGGNFRYKGVDGGANGEYPKQGGGDFLKEDMNSRSSFSHVSKPSNHMNGDEIPPQKKDDLANHVAGPQAAFFDDPPSGAAAPPKKDSLQNFAPPPLSYMPPTHQVLESASSRNQKYLTQRKERQKIVATKSPFN</sequence>
<organism evidence="4 5">
    <name type="scientific">Plasmodium cynomolgi (strain B)</name>
    <dbReference type="NCBI Taxonomy" id="1120755"/>
    <lineage>
        <taxon>Eukaryota</taxon>
        <taxon>Sar</taxon>
        <taxon>Alveolata</taxon>
        <taxon>Apicomplexa</taxon>
        <taxon>Aconoidasida</taxon>
        <taxon>Haemosporida</taxon>
        <taxon>Plasmodiidae</taxon>
        <taxon>Plasmodium</taxon>
        <taxon>Plasmodium (Plasmodium)</taxon>
    </lineage>
</organism>
<feature type="compositionally biased region" description="Polar residues" evidence="1">
    <location>
        <begin position="956"/>
        <end position="968"/>
    </location>
</feature>
<feature type="compositionally biased region" description="Basic residues" evidence="1">
    <location>
        <begin position="394"/>
        <end position="414"/>
    </location>
</feature>
<protein>
    <recommendedName>
        <fullName evidence="6">Secreted ookinete protein</fullName>
    </recommendedName>
</protein>
<feature type="signal peptide" evidence="3">
    <location>
        <begin position="1"/>
        <end position="22"/>
    </location>
</feature>
<keyword evidence="2" id="KW-1133">Transmembrane helix</keyword>
<keyword evidence="2" id="KW-0472">Membrane</keyword>
<evidence type="ECO:0000313" key="5">
    <source>
        <dbReference type="Proteomes" id="UP000006319"/>
    </source>
</evidence>
<dbReference type="OrthoDB" id="372659at2759"/>
<dbReference type="GeneID" id="14690886"/>
<dbReference type="Proteomes" id="UP000006319">
    <property type="component" value="Chromosome 2"/>
</dbReference>
<feature type="compositionally biased region" description="Basic and acidic residues" evidence="1">
    <location>
        <begin position="124"/>
        <end position="135"/>
    </location>
</feature>
<feature type="compositionally biased region" description="Basic and acidic residues" evidence="1">
    <location>
        <begin position="428"/>
        <end position="442"/>
    </location>
</feature>